<sequence>MQIGLKRLDGVILTELREFSTEFVLDGSKKCLIASFESEFQLIDKGTTETKDIPVRRSQTSENHLVFLQFHIQNPEVFPSVEGENLVGFDTVDPGMKLEIEREFRDLLGVFRVQFLEHLVALLARGDIPRFIELGDERVPEAGARRNLGSDDFDRAFDDFFSGIFREKFLWNCEWVLFYRIRYDLESFLDRDHRLGFLLGFVRFVELLDLLQSLCGDYIRQKLRGHLSEFLDPVYGCLFGFVEVLLLGLEFYDGTDIRLVEIAGAFLSVSCDKRHCRPFGSEFENDRDLVLSVIERLGNDFGVVGGGKDCCWFGHGWSS</sequence>
<gene>
    <name evidence="1" type="ORF">ACD_78C00091G0007</name>
</gene>
<reference evidence="1" key="1">
    <citation type="journal article" date="2012" name="Science">
        <title>Fermentation, hydrogen, and sulfur metabolism in multiple uncultivated bacterial phyla.</title>
        <authorList>
            <person name="Wrighton K.C."/>
            <person name="Thomas B.C."/>
            <person name="Sharon I."/>
            <person name="Miller C.S."/>
            <person name="Castelle C.J."/>
            <person name="VerBerkmoes N.C."/>
            <person name="Wilkins M.J."/>
            <person name="Hettich R.L."/>
            <person name="Lipton M.S."/>
            <person name="Williams K.H."/>
            <person name="Long P.E."/>
            <person name="Banfield J.F."/>
        </authorList>
    </citation>
    <scope>NUCLEOTIDE SEQUENCE [LARGE SCALE GENOMIC DNA]</scope>
</reference>
<accession>K1XIX6</accession>
<name>K1XIX6_9BACT</name>
<organism evidence="1">
    <name type="scientific">uncultured bacterium</name>
    <name type="common">gcode 4</name>
    <dbReference type="NCBI Taxonomy" id="1234023"/>
    <lineage>
        <taxon>Bacteria</taxon>
        <taxon>environmental samples</taxon>
    </lineage>
</organism>
<protein>
    <submittedName>
        <fullName evidence="1">Uncharacterized protein</fullName>
    </submittedName>
</protein>
<comment type="caution">
    <text evidence="1">The sequence shown here is derived from an EMBL/GenBank/DDBJ whole genome shotgun (WGS) entry which is preliminary data.</text>
</comment>
<dbReference type="EMBL" id="AMFJ01034091">
    <property type="protein sequence ID" value="EKD30320.1"/>
    <property type="molecule type" value="Genomic_DNA"/>
</dbReference>
<dbReference type="AlphaFoldDB" id="K1XIX6"/>
<evidence type="ECO:0000313" key="1">
    <source>
        <dbReference type="EMBL" id="EKD30320.1"/>
    </source>
</evidence>
<proteinExistence type="predicted"/>